<keyword evidence="1 2" id="KW-0238">DNA-binding</keyword>
<dbReference type="AlphaFoldDB" id="A0A8J3VRY7"/>
<dbReference type="GO" id="GO:0003677">
    <property type="term" value="F:DNA binding"/>
    <property type="evidence" value="ECO:0007669"/>
    <property type="project" value="UniProtKB-UniRule"/>
</dbReference>
<feature type="DNA-binding region" description="H-T-H motif" evidence="2">
    <location>
        <begin position="39"/>
        <end position="58"/>
    </location>
</feature>
<dbReference type="RefSeq" id="WP_203919497.1">
    <property type="nucleotide sequence ID" value="NZ_BONZ01000038.1"/>
</dbReference>
<dbReference type="PANTHER" id="PTHR43479">
    <property type="entry name" value="ACREF/ENVCD OPERON REPRESSOR-RELATED"/>
    <property type="match status" value="1"/>
</dbReference>
<dbReference type="SUPFAM" id="SSF46689">
    <property type="entry name" value="Homeodomain-like"/>
    <property type="match status" value="1"/>
</dbReference>
<dbReference type="InterPro" id="IPR001647">
    <property type="entry name" value="HTH_TetR"/>
</dbReference>
<dbReference type="PROSITE" id="PS50977">
    <property type="entry name" value="HTH_TETR_2"/>
    <property type="match status" value="1"/>
</dbReference>
<dbReference type="Pfam" id="PF00440">
    <property type="entry name" value="TetR_N"/>
    <property type="match status" value="1"/>
</dbReference>
<gene>
    <name evidence="4" type="ORF">Raf01_40550</name>
</gene>
<dbReference type="Proteomes" id="UP000642748">
    <property type="component" value="Unassembled WGS sequence"/>
</dbReference>
<dbReference type="Gene3D" id="1.10.357.10">
    <property type="entry name" value="Tetracycline Repressor, domain 2"/>
    <property type="match status" value="1"/>
</dbReference>
<reference evidence="4" key="1">
    <citation type="submission" date="2021-01" db="EMBL/GenBank/DDBJ databases">
        <title>Whole genome shotgun sequence of Rugosimonospora africana NBRC 104875.</title>
        <authorList>
            <person name="Komaki H."/>
            <person name="Tamura T."/>
        </authorList>
    </citation>
    <scope>NUCLEOTIDE SEQUENCE</scope>
    <source>
        <strain evidence="4">NBRC 104875</strain>
    </source>
</reference>
<protein>
    <submittedName>
        <fullName evidence="4">TetR family transcriptional regulator</fullName>
    </submittedName>
</protein>
<evidence type="ECO:0000313" key="5">
    <source>
        <dbReference type="Proteomes" id="UP000642748"/>
    </source>
</evidence>
<name>A0A8J3VRY7_9ACTN</name>
<evidence type="ECO:0000259" key="3">
    <source>
        <dbReference type="PROSITE" id="PS50977"/>
    </source>
</evidence>
<evidence type="ECO:0000256" key="2">
    <source>
        <dbReference type="PROSITE-ProRule" id="PRU00335"/>
    </source>
</evidence>
<evidence type="ECO:0000313" key="4">
    <source>
        <dbReference type="EMBL" id="GIH15883.1"/>
    </source>
</evidence>
<comment type="caution">
    <text evidence="4">The sequence shown here is derived from an EMBL/GenBank/DDBJ whole genome shotgun (WGS) entry which is preliminary data.</text>
</comment>
<dbReference type="PANTHER" id="PTHR43479:SF7">
    <property type="entry name" value="TETR-FAMILY TRANSCRIPTIONAL REGULATOR"/>
    <property type="match status" value="1"/>
</dbReference>
<dbReference type="EMBL" id="BONZ01000038">
    <property type="protein sequence ID" value="GIH15883.1"/>
    <property type="molecule type" value="Genomic_DNA"/>
</dbReference>
<accession>A0A8J3VRY7</accession>
<dbReference type="InterPro" id="IPR009057">
    <property type="entry name" value="Homeodomain-like_sf"/>
</dbReference>
<organism evidence="4 5">
    <name type="scientific">Rugosimonospora africana</name>
    <dbReference type="NCBI Taxonomy" id="556532"/>
    <lineage>
        <taxon>Bacteria</taxon>
        <taxon>Bacillati</taxon>
        <taxon>Actinomycetota</taxon>
        <taxon>Actinomycetes</taxon>
        <taxon>Micromonosporales</taxon>
        <taxon>Micromonosporaceae</taxon>
        <taxon>Rugosimonospora</taxon>
    </lineage>
</organism>
<proteinExistence type="predicted"/>
<dbReference type="InterPro" id="IPR039532">
    <property type="entry name" value="TetR_C_Firmicutes"/>
</dbReference>
<dbReference type="InterPro" id="IPR050624">
    <property type="entry name" value="HTH-type_Tx_Regulator"/>
</dbReference>
<feature type="domain" description="HTH tetR-type" evidence="3">
    <location>
        <begin position="16"/>
        <end position="76"/>
    </location>
</feature>
<dbReference type="Pfam" id="PF14278">
    <property type="entry name" value="TetR_C_8"/>
    <property type="match status" value="1"/>
</dbReference>
<dbReference type="PRINTS" id="PR00455">
    <property type="entry name" value="HTHTETR"/>
</dbReference>
<evidence type="ECO:0000256" key="1">
    <source>
        <dbReference type="ARBA" id="ARBA00023125"/>
    </source>
</evidence>
<sequence length="200" mass="22722">MTIQDRRGTEPDRRVRRTRRILREALVSLILDKGYDRVTVQDILDRADVGRSTFYAHYRDKEALLVSCFDDLRDDLRREFDAMTPDADVDPAGPAAILFGHAHRHRDLYRALCGRRGGSLVERHLHQLVSDLLHGHLRPHLAAAGSDLAVDVVVEFYASAALGLLVWWVNQDFRHHPDRLARMYQRLAASGLSTEPQPAG</sequence>
<keyword evidence="5" id="KW-1185">Reference proteome</keyword>